<organism evidence="14 15">
    <name type="scientific">Aspergillus bombycis</name>
    <dbReference type="NCBI Taxonomy" id="109264"/>
    <lineage>
        <taxon>Eukaryota</taxon>
        <taxon>Fungi</taxon>
        <taxon>Dikarya</taxon>
        <taxon>Ascomycota</taxon>
        <taxon>Pezizomycotina</taxon>
        <taxon>Eurotiomycetes</taxon>
        <taxon>Eurotiomycetidae</taxon>
        <taxon>Eurotiales</taxon>
        <taxon>Aspergillaceae</taxon>
        <taxon>Aspergillus</taxon>
    </lineage>
</organism>
<evidence type="ECO:0000256" key="6">
    <source>
        <dbReference type="ARBA" id="ARBA00022679"/>
    </source>
</evidence>
<evidence type="ECO:0000256" key="10">
    <source>
        <dbReference type="ARBA" id="ARBA00023136"/>
    </source>
</evidence>
<dbReference type="Pfam" id="PF03901">
    <property type="entry name" value="Glyco_transf_22"/>
    <property type="match status" value="1"/>
</dbReference>
<accession>A0A1F7ZKX9</accession>
<evidence type="ECO:0000256" key="9">
    <source>
        <dbReference type="ARBA" id="ARBA00022989"/>
    </source>
</evidence>
<comment type="pathway">
    <text evidence="2">Glycolipid biosynthesis; glycosylphosphatidylinositol-anchor biosynthesis.</text>
</comment>
<dbReference type="PANTHER" id="PTHR22760">
    <property type="entry name" value="GLYCOSYLTRANSFERASE"/>
    <property type="match status" value="1"/>
</dbReference>
<evidence type="ECO:0000256" key="11">
    <source>
        <dbReference type="ARBA" id="ARBA00024708"/>
    </source>
</evidence>
<comment type="subcellular location">
    <subcellularLocation>
        <location evidence="1 12">Endoplasmic reticulum membrane</location>
        <topology evidence="1 12">Multi-pass membrane protein</topology>
    </subcellularLocation>
</comment>
<feature type="region of interest" description="Disordered" evidence="13">
    <location>
        <begin position="720"/>
        <end position="743"/>
    </location>
</feature>
<proteinExistence type="inferred from homology"/>
<evidence type="ECO:0000256" key="2">
    <source>
        <dbReference type="ARBA" id="ARBA00004687"/>
    </source>
</evidence>
<keyword evidence="15" id="KW-1185">Reference proteome</keyword>
<dbReference type="STRING" id="109264.A0A1F7ZKX9"/>
<evidence type="ECO:0000256" key="1">
    <source>
        <dbReference type="ARBA" id="ARBA00004477"/>
    </source>
</evidence>
<evidence type="ECO:0000256" key="3">
    <source>
        <dbReference type="ARBA" id="ARBA00006065"/>
    </source>
</evidence>
<evidence type="ECO:0000256" key="12">
    <source>
        <dbReference type="RuleBase" id="RU363075"/>
    </source>
</evidence>
<comment type="caution">
    <text evidence="12">Lacks conserved residue(s) required for the propagation of feature annotation.</text>
</comment>
<evidence type="ECO:0000256" key="4">
    <source>
        <dbReference type="ARBA" id="ARBA00022502"/>
    </source>
</evidence>
<gene>
    <name evidence="14" type="ORF">ABOM_011391</name>
</gene>
<keyword evidence="4" id="KW-0337">GPI-anchor biosynthesis</keyword>
<evidence type="ECO:0000256" key="8">
    <source>
        <dbReference type="ARBA" id="ARBA00022824"/>
    </source>
</evidence>
<dbReference type="EC" id="2.4.1.-" evidence="12"/>
<evidence type="ECO:0000313" key="14">
    <source>
        <dbReference type="EMBL" id="OGM40100.1"/>
    </source>
</evidence>
<evidence type="ECO:0000256" key="7">
    <source>
        <dbReference type="ARBA" id="ARBA00022692"/>
    </source>
</evidence>
<dbReference type="EMBL" id="LYCR01000160">
    <property type="protein sequence ID" value="OGM40100.1"/>
    <property type="molecule type" value="Genomic_DNA"/>
</dbReference>
<dbReference type="Proteomes" id="UP000179179">
    <property type="component" value="Unassembled WGS sequence"/>
</dbReference>
<feature type="region of interest" description="Disordered" evidence="13">
    <location>
        <begin position="1"/>
        <end position="67"/>
    </location>
</feature>
<dbReference type="GO" id="GO:0006506">
    <property type="term" value="P:GPI anchor biosynthetic process"/>
    <property type="evidence" value="ECO:0007669"/>
    <property type="project" value="UniProtKB-UniPathway"/>
</dbReference>
<keyword evidence="5 12" id="KW-0328">Glycosyltransferase</keyword>
<keyword evidence="10 12" id="KW-0472">Membrane</keyword>
<reference evidence="14 15" key="1">
    <citation type="journal article" date="2016" name="Genome Biol. Evol.">
        <title>Draft genome sequence of an aflatoxigenic Aspergillus species, A. bombycis.</title>
        <authorList>
            <person name="Moore G.G."/>
            <person name="Mack B.M."/>
            <person name="Beltz S.B."/>
            <person name="Gilbert M.K."/>
        </authorList>
    </citation>
    <scope>NUCLEOTIDE SEQUENCE [LARGE SCALE GENOMIC DNA]</scope>
    <source>
        <strain evidence="15">NRRL 26010</strain>
    </source>
</reference>
<feature type="compositionally biased region" description="Low complexity" evidence="13">
    <location>
        <begin position="51"/>
        <end position="67"/>
    </location>
</feature>
<evidence type="ECO:0000313" key="15">
    <source>
        <dbReference type="Proteomes" id="UP000179179"/>
    </source>
</evidence>
<keyword evidence="8 12" id="KW-0256">Endoplasmic reticulum</keyword>
<feature type="transmembrane region" description="Helical" evidence="12">
    <location>
        <begin position="335"/>
        <end position="354"/>
    </location>
</feature>
<keyword evidence="7 12" id="KW-0812">Transmembrane</keyword>
<dbReference type="GO" id="GO:0005789">
    <property type="term" value="C:endoplasmic reticulum membrane"/>
    <property type="evidence" value="ECO:0007669"/>
    <property type="project" value="UniProtKB-SubCell"/>
</dbReference>
<keyword evidence="6 14" id="KW-0808">Transferase</keyword>
<feature type="compositionally biased region" description="Low complexity" evidence="13">
    <location>
        <begin position="17"/>
        <end position="41"/>
    </location>
</feature>
<feature type="transmembrane region" description="Helical" evidence="12">
    <location>
        <begin position="295"/>
        <end position="315"/>
    </location>
</feature>
<comment type="caution">
    <text evidence="14">The sequence shown here is derived from an EMBL/GenBank/DDBJ whole genome shotgun (WGS) entry which is preliminary data.</text>
</comment>
<dbReference type="GeneID" id="34454781"/>
<keyword evidence="9 12" id="KW-1133">Transmembrane helix</keyword>
<dbReference type="RefSeq" id="XP_022383817.1">
    <property type="nucleotide sequence ID" value="XM_022538519.1"/>
</dbReference>
<dbReference type="GO" id="GO:0000026">
    <property type="term" value="F:alpha-1,2-mannosyltransferase activity"/>
    <property type="evidence" value="ECO:0007669"/>
    <property type="project" value="TreeGrafter"/>
</dbReference>
<dbReference type="OrthoDB" id="416834at2759"/>
<protein>
    <recommendedName>
        <fullName evidence="12">Mannosyltransferase</fullName>
        <ecNumber evidence="12">2.4.1.-</ecNumber>
    </recommendedName>
</protein>
<evidence type="ECO:0000256" key="13">
    <source>
        <dbReference type="SAM" id="MobiDB-lite"/>
    </source>
</evidence>
<feature type="compositionally biased region" description="Low complexity" evidence="13">
    <location>
        <begin position="732"/>
        <end position="743"/>
    </location>
</feature>
<dbReference type="UniPathway" id="UPA00196"/>
<feature type="transmembrane region" description="Helical" evidence="12">
    <location>
        <begin position="485"/>
        <end position="504"/>
    </location>
</feature>
<comment type="similarity">
    <text evidence="3">Belongs to the glycosyltransferase 22 family. PIGB subfamily.</text>
</comment>
<dbReference type="InterPro" id="IPR005599">
    <property type="entry name" value="GPI_mannosylTrfase"/>
</dbReference>
<dbReference type="AlphaFoldDB" id="A0A1F7ZKX9"/>
<name>A0A1F7ZKX9_9EURO</name>
<sequence>MSTSSRRRRSPLERSSSRSSSSASLSSSSYASWASTTSPPSRLRPPPPPTSTSTSTSTSSPPPTRAHTTTVSTSHVFLFLVAFRLLNALSLRTFFQPDEFFQSLEPAWQTAFGETHGAWITWEWRHHLRSSIHPLLFATVYSIADLAARALRLSPAFRADLLIVAPKSAQAVLSAIGDLYTWKLARYVYGRRSHEAWAALALTVLSPWQWFCSTRTLSNCLETTITIVALNLWPWEWSSDSTPTVQPRRNTRSTTRNPGAIETRDGAFIVRYNRFIRNGMGNLAEKIFVRLRKCLALAAFACILRPTNILVWMGLAGAAWFRSAWRERMILCREVLLCGASVLTGSVILDRLYYGLWTFPPLRFLYFNISQSLAVYYGRNDWHYYATQGYPLLLTTALPFALVGLYRTLSQSRSPTANTRHASVQTQLAAICLFMPLVLSLISHKEVRFIYPLLPSLHVLAAPPLVDFFLPAVSHSNGAYMPRRLSLVFVLLVNVTIAIYTSVYHASGTINVLSYLRDQQQAHTTVDNSPYSPGASQRITAGFLMPCHSTPWRSHLVDPNIHAWALSCEPPVDLNESQKAVYVDEADQFYNDPSQFLRENMVGGLRHLPRKPSYLTSSKPRETSPQVYQQATPHEWPDYLIFFAPLEPTLHSLLRSSSYGECWRTWNTAWHDDSRRRGDIIVWCLDPTEQAAWRSATRKRTLEHRDRQFDRIVEAFRKNAPGQRKSSPWTRWTSSLSGRSASSSWSWPWEQRRRTWLGIQLPVWKKSSWNLPSWTWPKSSKKKTRAVDRDLWS</sequence>
<comment type="function">
    <text evidence="11">Mannosyltransferase involved in glycosylphosphatidylinositol-anchor biosynthesis. Transfers the third mannose to Man2-GlcN-acyl-PI during GPI precursor assembly.</text>
</comment>
<feature type="transmembrane region" description="Helical" evidence="12">
    <location>
        <begin position="389"/>
        <end position="409"/>
    </location>
</feature>
<evidence type="ECO:0000256" key="5">
    <source>
        <dbReference type="ARBA" id="ARBA00022676"/>
    </source>
</evidence>
<dbReference type="PANTHER" id="PTHR22760:SF4">
    <property type="entry name" value="GPI MANNOSYLTRANSFERASE 3"/>
    <property type="match status" value="1"/>
</dbReference>